<dbReference type="NCBIfam" id="TIGR03941">
    <property type="entry name" value="tRNA_deam_assoc"/>
    <property type="match status" value="1"/>
</dbReference>
<gene>
    <name evidence="2" type="ORF">GC722_02300</name>
</gene>
<keyword evidence="3" id="KW-1185">Reference proteome</keyword>
<evidence type="ECO:0000313" key="2">
    <source>
        <dbReference type="EMBL" id="MVA74868.1"/>
    </source>
</evidence>
<accession>A0A6A9UQM8</accession>
<sequence length="203" mass="22313">MVADDIDFEDDEVADEDDTDDDDLDDEDDDDEDEDEDDLEDATEDEIDLTVAVYREDGAVVAQALPIEVANDLDELITQLRRMPGDNGAIGMVSLNEEVFVLARVRGATVQVLLSDAAAAYDWPIARDVADFLGAEELPDPDEDEEPVPLGDLGMLADQGLSQFELSRICDQLDESSDQLLLDIAERIHVGPQVRRVVDASFS</sequence>
<dbReference type="InterPro" id="IPR023869">
    <property type="entry name" value="tRNA_Adeno_NH3ase_assoc_put"/>
</dbReference>
<protein>
    <submittedName>
        <fullName evidence="2">tRNA adenosine deaminase</fullName>
    </submittedName>
</protein>
<dbReference type="AlphaFoldDB" id="A0A6A9UQM8"/>
<dbReference type="EMBL" id="WPCU01000003">
    <property type="protein sequence ID" value="MVA74868.1"/>
    <property type="molecule type" value="Genomic_DNA"/>
</dbReference>
<dbReference type="RefSeq" id="WP_156607725.1">
    <property type="nucleotide sequence ID" value="NZ_WPCU01000003.1"/>
</dbReference>
<evidence type="ECO:0000313" key="3">
    <source>
        <dbReference type="Proteomes" id="UP000435304"/>
    </source>
</evidence>
<comment type="caution">
    <text evidence="2">The sequence shown here is derived from an EMBL/GenBank/DDBJ whole genome shotgun (WGS) entry which is preliminary data.</text>
</comment>
<reference evidence="2 3" key="1">
    <citation type="submission" date="2019-12" db="EMBL/GenBank/DDBJ databases">
        <title>Auraticoccus cholistani sp. nov., an actinomycete isolated from soil of Cholistan desert.</title>
        <authorList>
            <person name="Cheema M.T."/>
        </authorList>
    </citation>
    <scope>NUCLEOTIDE SEQUENCE [LARGE SCALE GENOMIC DNA]</scope>
    <source>
        <strain evidence="2 3">F435</strain>
    </source>
</reference>
<proteinExistence type="predicted"/>
<organism evidence="2 3">
    <name type="scientific">Auraticoccus cholistanensis</name>
    <dbReference type="NCBI Taxonomy" id="2656650"/>
    <lineage>
        <taxon>Bacteria</taxon>
        <taxon>Bacillati</taxon>
        <taxon>Actinomycetota</taxon>
        <taxon>Actinomycetes</taxon>
        <taxon>Propionibacteriales</taxon>
        <taxon>Propionibacteriaceae</taxon>
        <taxon>Auraticoccus</taxon>
    </lineage>
</organism>
<dbReference type="Proteomes" id="UP000435304">
    <property type="component" value="Unassembled WGS sequence"/>
</dbReference>
<name>A0A6A9UQM8_9ACTN</name>
<feature type="region of interest" description="Disordered" evidence="1">
    <location>
        <begin position="1"/>
        <end position="45"/>
    </location>
</feature>
<evidence type="ECO:0000256" key="1">
    <source>
        <dbReference type="SAM" id="MobiDB-lite"/>
    </source>
</evidence>